<dbReference type="PANTHER" id="PTHR30086">
    <property type="entry name" value="ARGININE EXPORTER PROTEIN ARGO"/>
    <property type="match status" value="1"/>
</dbReference>
<reference evidence="7 8" key="1">
    <citation type="submission" date="2019-07" db="EMBL/GenBank/DDBJ databases">
        <title>Aquicoccus porphyridii gen. nov., sp. nov., isolated from a small marine red alga, Porphyridium marinum.</title>
        <authorList>
            <person name="Liu L."/>
        </authorList>
    </citation>
    <scope>NUCLEOTIDE SEQUENCE [LARGE SCALE GENOMIC DNA]</scope>
    <source>
        <strain evidence="7 8">L1 8-17</strain>
    </source>
</reference>
<keyword evidence="8" id="KW-1185">Reference proteome</keyword>
<evidence type="ECO:0000256" key="3">
    <source>
        <dbReference type="ARBA" id="ARBA00022692"/>
    </source>
</evidence>
<feature type="transmembrane region" description="Helical" evidence="6">
    <location>
        <begin position="39"/>
        <end position="65"/>
    </location>
</feature>
<dbReference type="GO" id="GO:0005886">
    <property type="term" value="C:plasma membrane"/>
    <property type="evidence" value="ECO:0007669"/>
    <property type="project" value="UniProtKB-SubCell"/>
</dbReference>
<feature type="transmembrane region" description="Helical" evidence="6">
    <location>
        <begin position="6"/>
        <end position="27"/>
    </location>
</feature>
<dbReference type="RefSeq" id="WP_111364206.1">
    <property type="nucleotide sequence ID" value="NZ_JASHJG010000004.1"/>
</dbReference>
<evidence type="ECO:0000256" key="2">
    <source>
        <dbReference type="ARBA" id="ARBA00022475"/>
    </source>
</evidence>
<dbReference type="PANTHER" id="PTHR30086:SF20">
    <property type="entry name" value="ARGININE EXPORTER PROTEIN ARGO-RELATED"/>
    <property type="match status" value="1"/>
</dbReference>
<keyword evidence="4 6" id="KW-1133">Transmembrane helix</keyword>
<feature type="transmembrane region" description="Helical" evidence="6">
    <location>
        <begin position="71"/>
        <end position="93"/>
    </location>
</feature>
<proteinExistence type="predicted"/>
<comment type="subcellular location">
    <subcellularLocation>
        <location evidence="1">Cell membrane</location>
        <topology evidence="1">Multi-pass membrane protein</topology>
    </subcellularLocation>
</comment>
<name>A0A5A9Z573_9RHOB</name>
<evidence type="ECO:0000256" key="1">
    <source>
        <dbReference type="ARBA" id="ARBA00004651"/>
    </source>
</evidence>
<evidence type="ECO:0000313" key="7">
    <source>
        <dbReference type="EMBL" id="KAA0912341.1"/>
    </source>
</evidence>
<sequence>MPSIELLLAFLAASAVFAYMPGPAMLYTAAQTIARGRRAGWLAAVGIHTGGYVHVAAASFGLAILFQAVPILYTVLKLTGAIYLIFLGARMFVSQERVATSVLEVNAKSSNRAFWESVTVEVLNPKTAIFFVAFLPQFTDPAAGFPLWLQLFILGTTVNVIFSSVDVIVVLLADKVAAALKRSTAAARVVRKISGSILVALGLNVALSRQ</sequence>
<keyword evidence="5 6" id="KW-0472">Membrane</keyword>
<evidence type="ECO:0000313" key="8">
    <source>
        <dbReference type="Proteomes" id="UP000325291"/>
    </source>
</evidence>
<feature type="transmembrane region" description="Helical" evidence="6">
    <location>
        <begin position="114"/>
        <end position="135"/>
    </location>
</feature>
<dbReference type="Pfam" id="PF01810">
    <property type="entry name" value="LysE"/>
    <property type="match status" value="1"/>
</dbReference>
<keyword evidence="3 6" id="KW-0812">Transmembrane</keyword>
<comment type="caution">
    <text evidence="7">The sequence shown here is derived from an EMBL/GenBank/DDBJ whole genome shotgun (WGS) entry which is preliminary data.</text>
</comment>
<organism evidence="7 8">
    <name type="scientific">Aquicoccus porphyridii</name>
    <dbReference type="NCBI Taxonomy" id="1852029"/>
    <lineage>
        <taxon>Bacteria</taxon>
        <taxon>Pseudomonadati</taxon>
        <taxon>Pseudomonadota</taxon>
        <taxon>Alphaproteobacteria</taxon>
        <taxon>Rhodobacterales</taxon>
        <taxon>Paracoccaceae</taxon>
        <taxon>Aquicoccus</taxon>
    </lineage>
</organism>
<dbReference type="InterPro" id="IPR001123">
    <property type="entry name" value="LeuE-type"/>
</dbReference>
<keyword evidence="2" id="KW-1003">Cell membrane</keyword>
<gene>
    <name evidence="7" type="ORF">FLO80_16105</name>
</gene>
<protein>
    <submittedName>
        <fullName evidence="7">LysE family translocator</fullName>
    </submittedName>
</protein>
<dbReference type="AlphaFoldDB" id="A0A5A9Z573"/>
<dbReference type="Proteomes" id="UP000325291">
    <property type="component" value="Unassembled WGS sequence"/>
</dbReference>
<dbReference type="PIRSF" id="PIRSF006324">
    <property type="entry name" value="LeuE"/>
    <property type="match status" value="1"/>
</dbReference>
<evidence type="ECO:0000256" key="6">
    <source>
        <dbReference type="SAM" id="Phobius"/>
    </source>
</evidence>
<evidence type="ECO:0000256" key="5">
    <source>
        <dbReference type="ARBA" id="ARBA00023136"/>
    </source>
</evidence>
<feature type="transmembrane region" description="Helical" evidence="6">
    <location>
        <begin position="147"/>
        <end position="173"/>
    </location>
</feature>
<accession>A0A5A9Z573</accession>
<dbReference type="EMBL" id="VINQ01000014">
    <property type="protein sequence ID" value="KAA0912341.1"/>
    <property type="molecule type" value="Genomic_DNA"/>
</dbReference>
<dbReference type="GO" id="GO:0015171">
    <property type="term" value="F:amino acid transmembrane transporter activity"/>
    <property type="evidence" value="ECO:0007669"/>
    <property type="project" value="TreeGrafter"/>
</dbReference>
<evidence type="ECO:0000256" key="4">
    <source>
        <dbReference type="ARBA" id="ARBA00022989"/>
    </source>
</evidence>